<dbReference type="Proteomes" id="UP000315471">
    <property type="component" value="Unassembled WGS sequence"/>
</dbReference>
<name>A0A5C6DVN1_9BACT</name>
<gene>
    <name evidence="1" type="ORF">Q31b_28800</name>
</gene>
<accession>A0A5C6DVN1</accession>
<dbReference type="EMBL" id="SJPY01000004">
    <property type="protein sequence ID" value="TWU41433.1"/>
    <property type="molecule type" value="Genomic_DNA"/>
</dbReference>
<dbReference type="AlphaFoldDB" id="A0A5C6DVN1"/>
<proteinExistence type="predicted"/>
<evidence type="ECO:0000313" key="1">
    <source>
        <dbReference type="EMBL" id="TWU41433.1"/>
    </source>
</evidence>
<protein>
    <submittedName>
        <fullName evidence="1">Uncharacterized protein</fullName>
    </submittedName>
</protein>
<keyword evidence="2" id="KW-1185">Reference proteome</keyword>
<reference evidence="1 2" key="1">
    <citation type="submission" date="2019-02" db="EMBL/GenBank/DDBJ databases">
        <title>Deep-cultivation of Planctomycetes and their phenomic and genomic characterization uncovers novel biology.</title>
        <authorList>
            <person name="Wiegand S."/>
            <person name="Jogler M."/>
            <person name="Boedeker C."/>
            <person name="Pinto D."/>
            <person name="Vollmers J."/>
            <person name="Rivas-Marin E."/>
            <person name="Kohn T."/>
            <person name="Peeters S.H."/>
            <person name="Heuer A."/>
            <person name="Rast P."/>
            <person name="Oberbeckmann S."/>
            <person name="Bunk B."/>
            <person name="Jeske O."/>
            <person name="Meyerdierks A."/>
            <person name="Storesund J.E."/>
            <person name="Kallscheuer N."/>
            <person name="Luecker S."/>
            <person name="Lage O.M."/>
            <person name="Pohl T."/>
            <person name="Merkel B.J."/>
            <person name="Hornburger P."/>
            <person name="Mueller R.-W."/>
            <person name="Bruemmer F."/>
            <person name="Labrenz M."/>
            <person name="Spormann A.M."/>
            <person name="Op Den Camp H."/>
            <person name="Overmann J."/>
            <person name="Amann R."/>
            <person name="Jetten M.S.M."/>
            <person name="Mascher T."/>
            <person name="Medema M.H."/>
            <person name="Devos D.P."/>
            <person name="Kaster A.-K."/>
            <person name="Ovreas L."/>
            <person name="Rohde M."/>
            <person name="Galperin M.Y."/>
            <person name="Jogler C."/>
        </authorList>
    </citation>
    <scope>NUCLEOTIDE SEQUENCE [LARGE SCALE GENOMIC DNA]</scope>
    <source>
        <strain evidence="1 2">Q31b</strain>
    </source>
</reference>
<organism evidence="1 2">
    <name type="scientific">Novipirellula aureliae</name>
    <dbReference type="NCBI Taxonomy" id="2527966"/>
    <lineage>
        <taxon>Bacteria</taxon>
        <taxon>Pseudomonadati</taxon>
        <taxon>Planctomycetota</taxon>
        <taxon>Planctomycetia</taxon>
        <taxon>Pirellulales</taxon>
        <taxon>Pirellulaceae</taxon>
        <taxon>Novipirellula</taxon>
    </lineage>
</organism>
<sequence>MGEKEVAEVMKLFWGMQSRYPLPLLLDSLDASEQETPPIEDHLEDRERCFAEMTAATVCDLGLLLRPVGRWGNFPRIEGITSPAADVFGLRASPAEEQLT</sequence>
<comment type="caution">
    <text evidence="1">The sequence shown here is derived from an EMBL/GenBank/DDBJ whole genome shotgun (WGS) entry which is preliminary data.</text>
</comment>
<evidence type="ECO:0000313" key="2">
    <source>
        <dbReference type="Proteomes" id="UP000315471"/>
    </source>
</evidence>